<protein>
    <submittedName>
        <fullName evidence="2">Uncharacterized protein</fullName>
    </submittedName>
</protein>
<dbReference type="AlphaFoldDB" id="A0A8H4KS28"/>
<dbReference type="PROSITE" id="PS51257">
    <property type="entry name" value="PROKAR_LIPOPROTEIN"/>
    <property type="match status" value="1"/>
</dbReference>
<proteinExistence type="predicted"/>
<evidence type="ECO:0000313" key="2">
    <source>
        <dbReference type="EMBL" id="KAF4455051.1"/>
    </source>
</evidence>
<keyword evidence="1" id="KW-0732">Signal</keyword>
<gene>
    <name evidence="2" type="ORF">F53441_2490</name>
</gene>
<feature type="chain" id="PRO_5034979359" evidence="1">
    <location>
        <begin position="23"/>
        <end position="319"/>
    </location>
</feature>
<dbReference type="Proteomes" id="UP000605986">
    <property type="component" value="Unassembled WGS sequence"/>
</dbReference>
<organism evidence="2 3">
    <name type="scientific">Fusarium austroafricanum</name>
    <dbReference type="NCBI Taxonomy" id="2364996"/>
    <lineage>
        <taxon>Eukaryota</taxon>
        <taxon>Fungi</taxon>
        <taxon>Dikarya</taxon>
        <taxon>Ascomycota</taxon>
        <taxon>Pezizomycotina</taxon>
        <taxon>Sordariomycetes</taxon>
        <taxon>Hypocreomycetidae</taxon>
        <taxon>Hypocreales</taxon>
        <taxon>Nectriaceae</taxon>
        <taxon>Fusarium</taxon>
        <taxon>Fusarium concolor species complex</taxon>
    </lineage>
</organism>
<keyword evidence="3" id="KW-1185">Reference proteome</keyword>
<comment type="caution">
    <text evidence="2">The sequence shown here is derived from an EMBL/GenBank/DDBJ whole genome shotgun (WGS) entry which is preliminary data.</text>
</comment>
<sequence length="319" mass="35019">MARFKALLMALLQIPSTSLVSSSSTLGSCRNATPSFWPDGVAVDARYKSKTSKIIDYGTERADLPFFEVVGLEKPVQVELKFSEAFTFIDGPWSGGPYLFNTGQANSFRVETFNTTQPGCYRSSFVQGGQRWQAFRLLTDGSVTIKNVGLESSISMQIDLIKGAYIANQRPAMTINGPSFANYTLEFDAFIVRGGIWWAVTQPLALDGLQIQLTEEMPLPSSFVNVNKTVTPPNTLLLSSGFGFINQTTLPSYILATSKLPFSVKEKTWYRIKTVLDQEGKLEVLVTGRSILKVRLTDYSPGGNPASKAGPFGFGAWQD</sequence>
<dbReference type="OrthoDB" id="10036721at2759"/>
<evidence type="ECO:0000256" key="1">
    <source>
        <dbReference type="SAM" id="SignalP"/>
    </source>
</evidence>
<accession>A0A8H4KS28</accession>
<name>A0A8H4KS28_9HYPO</name>
<feature type="signal peptide" evidence="1">
    <location>
        <begin position="1"/>
        <end position="22"/>
    </location>
</feature>
<dbReference type="Gene3D" id="2.60.120.560">
    <property type="entry name" value="Exo-inulinase, domain 1"/>
    <property type="match status" value="1"/>
</dbReference>
<evidence type="ECO:0000313" key="3">
    <source>
        <dbReference type="Proteomes" id="UP000605986"/>
    </source>
</evidence>
<dbReference type="EMBL" id="JAADJG010000106">
    <property type="protein sequence ID" value="KAF4455051.1"/>
    <property type="molecule type" value="Genomic_DNA"/>
</dbReference>
<reference evidence="2" key="1">
    <citation type="submission" date="2020-01" db="EMBL/GenBank/DDBJ databases">
        <title>Identification and distribution of gene clusters putatively required for synthesis of sphingolipid metabolism inhibitors in phylogenetically diverse species of the filamentous fungus Fusarium.</title>
        <authorList>
            <person name="Kim H.-S."/>
            <person name="Busman M."/>
            <person name="Brown D.W."/>
            <person name="Divon H."/>
            <person name="Uhlig S."/>
            <person name="Proctor R.H."/>
        </authorList>
    </citation>
    <scope>NUCLEOTIDE SEQUENCE</scope>
    <source>
        <strain evidence="2">NRRL 53441</strain>
    </source>
</reference>